<organism evidence="2 3">
    <name type="scientific">Amycolatopsis samaneae</name>
    <dbReference type="NCBI Taxonomy" id="664691"/>
    <lineage>
        <taxon>Bacteria</taxon>
        <taxon>Bacillati</taxon>
        <taxon>Actinomycetota</taxon>
        <taxon>Actinomycetes</taxon>
        <taxon>Pseudonocardiales</taxon>
        <taxon>Pseudonocardiaceae</taxon>
        <taxon>Amycolatopsis</taxon>
    </lineage>
</organism>
<comment type="caution">
    <text evidence="2">The sequence shown here is derived from an EMBL/GenBank/DDBJ whole genome shotgun (WGS) entry which is preliminary data.</text>
</comment>
<feature type="transmembrane region" description="Helical" evidence="1">
    <location>
        <begin position="435"/>
        <end position="453"/>
    </location>
</feature>
<feature type="transmembrane region" description="Helical" evidence="1">
    <location>
        <begin position="288"/>
        <end position="310"/>
    </location>
</feature>
<feature type="transmembrane region" description="Helical" evidence="1">
    <location>
        <begin position="376"/>
        <end position="393"/>
    </location>
</feature>
<reference evidence="3" key="1">
    <citation type="journal article" date="2019" name="Int. J. Syst. Evol. Microbiol.">
        <title>The Global Catalogue of Microorganisms (GCM) 10K type strain sequencing project: providing services to taxonomists for standard genome sequencing and annotation.</title>
        <authorList>
            <consortium name="The Broad Institute Genomics Platform"/>
            <consortium name="The Broad Institute Genome Sequencing Center for Infectious Disease"/>
            <person name="Wu L."/>
            <person name="Ma J."/>
        </authorList>
    </citation>
    <scope>NUCLEOTIDE SEQUENCE [LARGE SCALE GENOMIC DNA]</scope>
    <source>
        <strain evidence="3">CGMCC 4.7643</strain>
    </source>
</reference>
<feature type="transmembrane region" description="Helical" evidence="1">
    <location>
        <begin position="398"/>
        <end position="415"/>
    </location>
</feature>
<evidence type="ECO:0000256" key="1">
    <source>
        <dbReference type="SAM" id="Phobius"/>
    </source>
</evidence>
<accession>A0ABW5GTD3</accession>
<sequence length="659" mass="70682">MNVVLVLLAFWLPGLVFGAAIRLRGWTLAAAAPLLTFGIVALGVPVLGGLGIRWDLLDVALWTVALSVVGFALSFAVSRFTARRHPEWTERDDDRPKRSVRDHVLIGLGVLAGMAVGAITFLRGSHAIDRVQQGWDAPFHGNLVRWIAEHGDARPSTVGTIANVPNETHYFYPDTYHALLALVLDKGGLTMMPTLNLAVLAVILTVPLGVAAMCHTWRMPAIGVAAAAAVTTWFTSFPYDSLWRGPLWPYVAGVALVPAMLALARLILEPRGIAGPVAIGVGVAGLAGLHTSIVFVVILYFLLILLAVVFKFEKIDWRRSAASLIATVGMAVVLGLPVVLPSLYNVGGVTGASWASEATVSGGIGETITFSPMAAFPQWWIGIPAIIGIFLMVKHRRMLWMVAAYVLLGGLFAATVSLETNLVHTLTGIFYNDHWRIAALVPLAGAVAVGEFVNTGAERFAGFVERRKPTFKPATAALVAAVVIGLVMAGLSKGAYIGRNSSALGRNYGDGPTVSKKEEEAYAWLAQHVAPGERVMNDRKDGSVWMYALAGVTPVEWTFYGAPFESKPGFLTVYLNDINKNTTVRKDLAELKVRYVVVGRGMVTQDASDRRAVGLERLDSTPGFKRVFHNDDSSVYEIEGMRDVVTAGAAPGSGTAHGR</sequence>
<dbReference type="RefSeq" id="WP_345395976.1">
    <property type="nucleotide sequence ID" value="NZ_BAABHG010000007.1"/>
</dbReference>
<feature type="transmembrane region" description="Helical" evidence="1">
    <location>
        <begin position="102"/>
        <end position="122"/>
    </location>
</feature>
<evidence type="ECO:0000313" key="2">
    <source>
        <dbReference type="EMBL" id="MFD2464063.1"/>
    </source>
</evidence>
<dbReference type="Pfam" id="PF20176">
    <property type="entry name" value="DUF6541"/>
    <property type="match status" value="1"/>
</dbReference>
<keyword evidence="1" id="KW-0812">Transmembrane</keyword>
<protein>
    <submittedName>
        <fullName evidence="2">DUF6541 family protein</fullName>
    </submittedName>
</protein>
<keyword evidence="1" id="KW-1133">Transmembrane helix</keyword>
<keyword evidence="1" id="KW-0472">Membrane</keyword>
<dbReference type="InterPro" id="IPR046671">
    <property type="entry name" value="DUF6541"/>
</dbReference>
<feature type="transmembrane region" description="Helical" evidence="1">
    <location>
        <begin position="322"/>
        <end position="344"/>
    </location>
</feature>
<name>A0ABW5GTD3_9PSEU</name>
<proteinExistence type="predicted"/>
<feature type="transmembrane region" description="Helical" evidence="1">
    <location>
        <begin position="474"/>
        <end position="492"/>
    </location>
</feature>
<feature type="transmembrane region" description="Helical" evidence="1">
    <location>
        <begin position="28"/>
        <end position="52"/>
    </location>
</feature>
<feature type="transmembrane region" description="Helical" evidence="1">
    <location>
        <begin position="194"/>
        <end position="213"/>
    </location>
</feature>
<feature type="transmembrane region" description="Helical" evidence="1">
    <location>
        <begin position="247"/>
        <end position="268"/>
    </location>
</feature>
<dbReference type="EMBL" id="JBHUKU010000023">
    <property type="protein sequence ID" value="MFD2464063.1"/>
    <property type="molecule type" value="Genomic_DNA"/>
</dbReference>
<gene>
    <name evidence="2" type="ORF">ACFSYJ_35975</name>
</gene>
<dbReference type="Proteomes" id="UP001597419">
    <property type="component" value="Unassembled WGS sequence"/>
</dbReference>
<keyword evidence="3" id="KW-1185">Reference proteome</keyword>
<evidence type="ECO:0000313" key="3">
    <source>
        <dbReference type="Proteomes" id="UP001597419"/>
    </source>
</evidence>
<feature type="transmembrane region" description="Helical" evidence="1">
    <location>
        <begin position="59"/>
        <end position="82"/>
    </location>
</feature>